<gene>
    <name evidence="1" type="ORF">I6U48_04395</name>
</gene>
<proteinExistence type="predicted"/>
<dbReference type="EMBL" id="JAEEGC010000019">
    <property type="protein sequence ID" value="MBV7272157.1"/>
    <property type="molecule type" value="Genomic_DNA"/>
</dbReference>
<dbReference type="Proteomes" id="UP000694308">
    <property type="component" value="Unassembled WGS sequence"/>
</dbReference>
<dbReference type="RefSeq" id="WP_218319190.1">
    <property type="nucleotide sequence ID" value="NZ_JAEEGC010000019.1"/>
</dbReference>
<reference evidence="1" key="1">
    <citation type="submission" date="2020-12" db="EMBL/GenBank/DDBJ databases">
        <title>Clostridium thailandense sp. nov., a novel acetogenic bacterium isolated from peat land soil in Thailand.</title>
        <authorList>
            <person name="Chaikitkaew S."/>
            <person name="Birkeland N.K."/>
        </authorList>
    </citation>
    <scope>NUCLEOTIDE SEQUENCE</scope>
    <source>
        <strain evidence="1">PL3</strain>
    </source>
</reference>
<protein>
    <submittedName>
        <fullName evidence="1">Uncharacterized protein</fullName>
    </submittedName>
</protein>
<sequence>MFVVYSNRQMLPIIKEVEYSSRGTESEIGIRLTKVKNDYYDKILEEIDEEYIKEYTSG</sequence>
<evidence type="ECO:0000313" key="2">
    <source>
        <dbReference type="Proteomes" id="UP000694308"/>
    </source>
</evidence>
<organism evidence="1 2">
    <name type="scientific">Clostridium thailandense</name>
    <dbReference type="NCBI Taxonomy" id="2794346"/>
    <lineage>
        <taxon>Bacteria</taxon>
        <taxon>Bacillati</taxon>
        <taxon>Bacillota</taxon>
        <taxon>Clostridia</taxon>
        <taxon>Eubacteriales</taxon>
        <taxon>Clostridiaceae</taxon>
        <taxon>Clostridium</taxon>
    </lineage>
</organism>
<keyword evidence="2" id="KW-1185">Reference proteome</keyword>
<accession>A0A949TMS8</accession>
<comment type="caution">
    <text evidence="1">The sequence shown here is derived from an EMBL/GenBank/DDBJ whole genome shotgun (WGS) entry which is preliminary data.</text>
</comment>
<dbReference type="AlphaFoldDB" id="A0A949TMS8"/>
<name>A0A949TMS8_9CLOT</name>
<evidence type="ECO:0000313" key="1">
    <source>
        <dbReference type="EMBL" id="MBV7272157.1"/>
    </source>
</evidence>